<evidence type="ECO:0000256" key="1">
    <source>
        <dbReference type="SAM" id="MobiDB-lite"/>
    </source>
</evidence>
<reference evidence="2" key="1">
    <citation type="submission" date="2021-01" db="EMBL/GenBank/DDBJ databases">
        <title>Marivirga sp. nov., isolated from intertidal surface sediments.</title>
        <authorList>
            <person name="Zhang M."/>
        </authorList>
    </citation>
    <scope>NUCLEOTIDE SEQUENCE</scope>
    <source>
        <strain evidence="2">SM1354</strain>
    </source>
</reference>
<dbReference type="RefSeq" id="WP_201920241.1">
    <property type="nucleotide sequence ID" value="NZ_JAERQG010000002.1"/>
</dbReference>
<dbReference type="Proteomes" id="UP000642920">
    <property type="component" value="Unassembled WGS sequence"/>
</dbReference>
<name>A0A937DH44_9BACT</name>
<gene>
    <name evidence="2" type="ORF">JKP34_09565</name>
</gene>
<proteinExistence type="predicted"/>
<keyword evidence="3" id="KW-1185">Reference proteome</keyword>
<evidence type="ECO:0000313" key="2">
    <source>
        <dbReference type="EMBL" id="MBL0765498.1"/>
    </source>
</evidence>
<sequence>MRKLILFLFCFTGLLFYGFTQENKPADTTKTASDSVRTTFQFLDGAPVNIDLETPEEEEEEDDKDKKEKKPKRNFYYGKKTRKGFSISGIGGGTRELFNTLKKEWAKPDPFVRDFYWYDYRRKAIRNNRNPDKKFSAILHGPYEKIVDDVVVESGMYWNGLKHGRWMRHDKNGILLNKQVYFKGWPIESEIIYYDAERTKVKEVTPIEYGEKEGTYLFFHENGEIAVQGEYRFDNKVGLWVEYYDNRRRRKKTIEYGNDPFAKDFRPYIKQEWNAGGKLVYDRSRWERKFSSN</sequence>
<organism evidence="2 3">
    <name type="scientific">Marivirga atlantica</name>
    <dbReference type="NCBI Taxonomy" id="1548457"/>
    <lineage>
        <taxon>Bacteria</taxon>
        <taxon>Pseudomonadati</taxon>
        <taxon>Bacteroidota</taxon>
        <taxon>Cytophagia</taxon>
        <taxon>Cytophagales</taxon>
        <taxon>Marivirgaceae</taxon>
        <taxon>Marivirga</taxon>
    </lineage>
</organism>
<dbReference type="Gene3D" id="3.90.930.1">
    <property type="match status" value="1"/>
</dbReference>
<feature type="region of interest" description="Disordered" evidence="1">
    <location>
        <begin position="51"/>
        <end position="71"/>
    </location>
</feature>
<dbReference type="EMBL" id="JAERQG010000002">
    <property type="protein sequence ID" value="MBL0765498.1"/>
    <property type="molecule type" value="Genomic_DNA"/>
</dbReference>
<dbReference type="SUPFAM" id="SSF82185">
    <property type="entry name" value="Histone H3 K4-specific methyltransferase SET7/9 N-terminal domain"/>
    <property type="match status" value="1"/>
</dbReference>
<feature type="compositionally biased region" description="Acidic residues" evidence="1">
    <location>
        <begin position="53"/>
        <end position="63"/>
    </location>
</feature>
<comment type="caution">
    <text evidence="2">The sequence shown here is derived from an EMBL/GenBank/DDBJ whole genome shotgun (WGS) entry which is preliminary data.</text>
</comment>
<evidence type="ECO:0008006" key="4">
    <source>
        <dbReference type="Google" id="ProtNLM"/>
    </source>
</evidence>
<evidence type="ECO:0000313" key="3">
    <source>
        <dbReference type="Proteomes" id="UP000642920"/>
    </source>
</evidence>
<dbReference type="AlphaFoldDB" id="A0A937DH44"/>
<protein>
    <recommendedName>
        <fullName evidence="4">Antitoxin component YwqK of the YwqJK toxin-antitoxin module</fullName>
    </recommendedName>
</protein>
<accession>A0A937DH44</accession>